<proteinExistence type="predicted"/>
<dbReference type="EMBL" id="VSSQ01015348">
    <property type="protein sequence ID" value="MPM55605.1"/>
    <property type="molecule type" value="Genomic_DNA"/>
</dbReference>
<accession>A0A645AQR0</accession>
<protein>
    <submittedName>
        <fullName evidence="1">Uncharacterized protein</fullName>
    </submittedName>
</protein>
<reference evidence="1" key="1">
    <citation type="submission" date="2019-08" db="EMBL/GenBank/DDBJ databases">
        <authorList>
            <person name="Kucharzyk K."/>
            <person name="Murdoch R.W."/>
            <person name="Higgins S."/>
            <person name="Loffler F."/>
        </authorList>
    </citation>
    <scope>NUCLEOTIDE SEQUENCE</scope>
</reference>
<gene>
    <name evidence="1" type="ORF">SDC9_102402</name>
</gene>
<comment type="caution">
    <text evidence="1">The sequence shown here is derived from an EMBL/GenBank/DDBJ whole genome shotgun (WGS) entry which is preliminary data.</text>
</comment>
<sequence>MVSAETEDETVIPNPSFLRPVFVVIKMTPFPALEPYKAAADAPFSTDMLSISSGLISDKPLPISALGFQ</sequence>
<evidence type="ECO:0000313" key="1">
    <source>
        <dbReference type="EMBL" id="MPM55605.1"/>
    </source>
</evidence>
<name>A0A645AQR0_9ZZZZ</name>
<dbReference type="AlphaFoldDB" id="A0A645AQR0"/>
<organism evidence="1">
    <name type="scientific">bioreactor metagenome</name>
    <dbReference type="NCBI Taxonomy" id="1076179"/>
    <lineage>
        <taxon>unclassified sequences</taxon>
        <taxon>metagenomes</taxon>
        <taxon>ecological metagenomes</taxon>
    </lineage>
</organism>